<evidence type="ECO:0000313" key="3">
    <source>
        <dbReference type="Proteomes" id="UP000054251"/>
    </source>
</evidence>
<evidence type="ECO:0000256" key="1">
    <source>
        <dbReference type="SAM" id="MobiDB-lite"/>
    </source>
</evidence>
<dbReference type="Proteomes" id="UP000054251">
    <property type="component" value="Unassembled WGS sequence"/>
</dbReference>
<feature type="compositionally biased region" description="Polar residues" evidence="1">
    <location>
        <begin position="169"/>
        <end position="193"/>
    </location>
</feature>
<protein>
    <submittedName>
        <fullName evidence="2">Uncharacterized protein</fullName>
    </submittedName>
</protein>
<feature type="region of interest" description="Disordered" evidence="1">
    <location>
        <begin position="631"/>
        <end position="680"/>
    </location>
</feature>
<feature type="compositionally biased region" description="Acidic residues" evidence="1">
    <location>
        <begin position="637"/>
        <end position="649"/>
    </location>
</feature>
<feature type="compositionally biased region" description="Polar residues" evidence="1">
    <location>
        <begin position="582"/>
        <end position="596"/>
    </location>
</feature>
<feature type="compositionally biased region" description="Low complexity" evidence="1">
    <location>
        <begin position="602"/>
        <end position="616"/>
    </location>
</feature>
<gene>
    <name evidence="2" type="ORF">AC631_00229</name>
</gene>
<evidence type="ECO:0000313" key="2">
    <source>
        <dbReference type="EMBL" id="KSA03959.1"/>
    </source>
</evidence>
<dbReference type="OrthoDB" id="4026687at2759"/>
<name>A0A0V1Q667_9ASCO</name>
<dbReference type="RefSeq" id="XP_015470061.1">
    <property type="nucleotide sequence ID" value="XM_015609059.1"/>
</dbReference>
<feature type="region of interest" description="Disordered" evidence="1">
    <location>
        <begin position="152"/>
        <end position="280"/>
    </location>
</feature>
<proteinExistence type="predicted"/>
<accession>A0A0V1Q667</accession>
<dbReference type="AlphaFoldDB" id="A0A0V1Q667"/>
<dbReference type="GeneID" id="26837238"/>
<feature type="region of interest" description="Disordered" evidence="1">
    <location>
        <begin position="520"/>
        <end position="567"/>
    </location>
</feature>
<comment type="caution">
    <text evidence="2">The sequence shown here is derived from an EMBL/GenBank/DDBJ whole genome shotgun (WGS) entry which is preliminary data.</text>
</comment>
<organism evidence="2 3">
    <name type="scientific">Debaryomyces fabryi</name>
    <dbReference type="NCBI Taxonomy" id="58627"/>
    <lineage>
        <taxon>Eukaryota</taxon>
        <taxon>Fungi</taxon>
        <taxon>Dikarya</taxon>
        <taxon>Ascomycota</taxon>
        <taxon>Saccharomycotina</taxon>
        <taxon>Pichiomycetes</taxon>
        <taxon>Debaryomycetaceae</taxon>
        <taxon>Debaryomyces</taxon>
    </lineage>
</organism>
<feature type="region of interest" description="Disordered" evidence="1">
    <location>
        <begin position="580"/>
        <end position="617"/>
    </location>
</feature>
<feature type="compositionally biased region" description="Polar residues" evidence="1">
    <location>
        <begin position="357"/>
        <end position="380"/>
    </location>
</feature>
<reference evidence="2 3" key="1">
    <citation type="submission" date="2015-11" db="EMBL/GenBank/DDBJ databases">
        <title>The genome of Debaryomyces fabryi.</title>
        <authorList>
            <person name="Tafer H."/>
            <person name="Lopandic K."/>
        </authorList>
    </citation>
    <scope>NUCLEOTIDE SEQUENCE [LARGE SCALE GENOMIC DNA]</scope>
    <source>
        <strain evidence="2 3">CBS 789</strain>
    </source>
</reference>
<dbReference type="EMBL" id="LMYN01000003">
    <property type="protein sequence ID" value="KSA03959.1"/>
    <property type="molecule type" value="Genomic_DNA"/>
</dbReference>
<feature type="compositionally biased region" description="Polar residues" evidence="1">
    <location>
        <begin position="213"/>
        <end position="246"/>
    </location>
</feature>
<feature type="region of interest" description="Disordered" evidence="1">
    <location>
        <begin position="1"/>
        <end position="115"/>
    </location>
</feature>
<keyword evidence="3" id="KW-1185">Reference proteome</keyword>
<feature type="compositionally biased region" description="Polar residues" evidence="1">
    <location>
        <begin position="34"/>
        <end position="44"/>
    </location>
</feature>
<feature type="compositionally biased region" description="Polar residues" evidence="1">
    <location>
        <begin position="534"/>
        <end position="547"/>
    </location>
</feature>
<feature type="compositionally biased region" description="Low complexity" evidence="1">
    <location>
        <begin position="548"/>
        <end position="560"/>
    </location>
</feature>
<feature type="region of interest" description="Disordered" evidence="1">
    <location>
        <begin position="357"/>
        <end position="411"/>
    </location>
</feature>
<sequence length="680" mass="73399">MSSDKDKRSSKLFGSRISSIFNVQPGHNVKHGNLDNNGSSTLRHAQTKPLSHPPLHNNSGRSTLDPHRLAPSVHVPPQSHAPVNLAPIKSPPRRKPPPPMAEEFDRGPDRNFAVEPPVNKISANRYGEEVKEDLNNIIGTLEKEIGSMLVNNEPMTQMDPNDHIHNADDQASITPGLNVSNALEVSRSNQSGPSYYSDSHSYNDSHKSSSISRSNQSGPSYFSDTRSYNESQKSSSISCNTDTQEQSLDEASATPSDTPEYNHEHEGGQVPYPIDSLPESPTLESSVVGLDLALVPGYHHNIPNDSKTSINSSIYSQGEAEPYAQLKSIETFGSSHSIPSQRKNEYQAAASLSNTVTSISSTRTPQNSSFIRTMQPNRNPLNPVPLESGTYDPNSRSKPPAKSNISHHRKSSSVSSIWSANSYRSVNMSKLKKSLDLKPGEGERSNYVVSIRRSAGTAYNDSPPGKWKLPIGILPVDNRIGYAANGRYLRLAGGVQGRNKKTSGVELKHGHLQPRLLAAEVDDGDESPVGLQSLGRSGTDLTIGTNKSSVGAVKSSDSSVNVTPSGSLLRKSSYGKAIDDLQSINTGGDSSSTLPSSKRAESVSSTSSPGSSSSNSLTDFNIGIGGYYQHPGYLHNDDEETSTEFETDFMGDGGNRNNDYNDYDTKPRLVLANPDNSDSD</sequence>